<organism evidence="1">
    <name type="scientific">Zooxanthella nutricula</name>
    <dbReference type="NCBI Taxonomy" id="1333877"/>
    <lineage>
        <taxon>Eukaryota</taxon>
        <taxon>Sar</taxon>
        <taxon>Alveolata</taxon>
        <taxon>Dinophyceae</taxon>
        <taxon>Peridiniales</taxon>
        <taxon>Peridiniales incertae sedis</taxon>
        <taxon>Zooxanthella</taxon>
    </lineage>
</organism>
<protein>
    <recommendedName>
        <fullName evidence="2">Pectin acetylesterase</fullName>
    </recommendedName>
</protein>
<dbReference type="Pfam" id="PF03283">
    <property type="entry name" value="PAE"/>
    <property type="match status" value="1"/>
</dbReference>
<dbReference type="InterPro" id="IPR004963">
    <property type="entry name" value="PAE/NOTUM"/>
</dbReference>
<accession>A0A7S2NIA8</accession>
<dbReference type="EMBL" id="HBGW01025806">
    <property type="protein sequence ID" value="CAD9542845.1"/>
    <property type="molecule type" value="Transcribed_RNA"/>
</dbReference>
<dbReference type="AlphaFoldDB" id="A0A7S2NIA8"/>
<dbReference type="PANTHER" id="PTHR21562:SF122">
    <property type="entry name" value="PALMITOLEOYL-PROTEIN CARBOXYLESTERASE NOTUM"/>
    <property type="match status" value="1"/>
</dbReference>
<sequence>MYCTGDLHLGQMLPSDAPHWGWARFSGHLVVERVLDDLVKRRRLGEARELVWTGASAGGIGSFAHLDHVARRFPGARVVGAPIAGYLWDNAKQYAGPGRRSAVIPFGADDFKAYGMLWNAFLPASCAEGPHKTDPWVCALAHFSFPTVTTPAFFMAAQIDKVELELHNRAHCDPRRAGWASEAEYCLQWGRNNTANLQQVVELARADPKQTGLFSPACLMHTEFDQHAPRVDGMSSVEAFAAWMALREGKTTGAPVVKEDDCCSGEGIAWNPTCHGAEDTLYM</sequence>
<name>A0A7S2NIA8_9DINO</name>
<evidence type="ECO:0008006" key="2">
    <source>
        <dbReference type="Google" id="ProtNLM"/>
    </source>
</evidence>
<dbReference type="PANTHER" id="PTHR21562">
    <property type="entry name" value="NOTUM-RELATED"/>
    <property type="match status" value="1"/>
</dbReference>
<evidence type="ECO:0000313" key="1">
    <source>
        <dbReference type="EMBL" id="CAD9542845.1"/>
    </source>
</evidence>
<proteinExistence type="predicted"/>
<reference evidence="1" key="1">
    <citation type="submission" date="2021-01" db="EMBL/GenBank/DDBJ databases">
        <authorList>
            <person name="Corre E."/>
            <person name="Pelletier E."/>
            <person name="Niang G."/>
            <person name="Scheremetjew M."/>
            <person name="Finn R."/>
            <person name="Kale V."/>
            <person name="Holt S."/>
            <person name="Cochrane G."/>
            <person name="Meng A."/>
            <person name="Brown T."/>
            <person name="Cohen L."/>
        </authorList>
    </citation>
    <scope>NUCLEOTIDE SEQUENCE</scope>
    <source>
        <strain evidence="1">RCC3387</strain>
    </source>
</reference>
<dbReference type="GO" id="GO:0016787">
    <property type="term" value="F:hydrolase activity"/>
    <property type="evidence" value="ECO:0007669"/>
    <property type="project" value="InterPro"/>
</dbReference>
<gene>
    <name evidence="1" type="ORF">BRAN1462_LOCUS16384</name>
</gene>